<dbReference type="PANTHER" id="PTHR11374">
    <property type="entry name" value="UDP-GLUCOSE DEHYDROGENASE/UDP-MANNAC DEHYDROGENASE"/>
    <property type="match status" value="1"/>
</dbReference>
<dbReference type="InterPro" id="IPR013087">
    <property type="entry name" value="Znf_C2H2_type"/>
</dbReference>
<dbReference type="GO" id="GO:0006065">
    <property type="term" value="P:UDP-glucuronate biosynthetic process"/>
    <property type="evidence" value="ECO:0007669"/>
    <property type="project" value="UniProtKB-UniPathway"/>
</dbReference>
<organism evidence="14 15">
    <name type="scientific">Capsicum annuum</name>
    <name type="common">Capsicum pepper</name>
    <dbReference type="NCBI Taxonomy" id="4072"/>
    <lineage>
        <taxon>Eukaryota</taxon>
        <taxon>Viridiplantae</taxon>
        <taxon>Streptophyta</taxon>
        <taxon>Embryophyta</taxon>
        <taxon>Tracheophyta</taxon>
        <taxon>Spermatophyta</taxon>
        <taxon>Magnoliopsida</taxon>
        <taxon>eudicotyledons</taxon>
        <taxon>Gunneridae</taxon>
        <taxon>Pentapetalae</taxon>
        <taxon>asterids</taxon>
        <taxon>lamiids</taxon>
        <taxon>Solanales</taxon>
        <taxon>Solanaceae</taxon>
        <taxon>Solanoideae</taxon>
        <taxon>Capsiceae</taxon>
        <taxon>Capsicum</taxon>
    </lineage>
</organism>
<dbReference type="NCBIfam" id="TIGR03026">
    <property type="entry name" value="NDP-sugDHase"/>
    <property type="match status" value="1"/>
</dbReference>
<keyword evidence="4" id="KW-0479">Metal-binding</keyword>
<evidence type="ECO:0000259" key="13">
    <source>
        <dbReference type="PROSITE" id="PS50157"/>
    </source>
</evidence>
<dbReference type="Gene3D" id="3.40.50.720">
    <property type="entry name" value="NAD(P)-binding Rossmann-like Domain"/>
    <property type="match status" value="2"/>
</dbReference>
<feature type="compositionally biased region" description="Low complexity" evidence="12">
    <location>
        <begin position="551"/>
        <end position="560"/>
    </location>
</feature>
<feature type="binding site" evidence="10">
    <location>
        <position position="161"/>
    </location>
    <ligand>
        <name>NAD(+)</name>
        <dbReference type="ChEBI" id="CHEBI:57540"/>
    </ligand>
</feature>
<evidence type="ECO:0000256" key="8">
    <source>
        <dbReference type="ARBA" id="ARBA00023027"/>
    </source>
</evidence>
<name>A0A2G3ACI6_CAPAN</name>
<dbReference type="FunFam" id="1.20.5.100:FF:000001">
    <property type="entry name" value="UDP-glucose 6-dehydrogenase"/>
    <property type="match status" value="1"/>
</dbReference>
<dbReference type="InterPro" id="IPR014026">
    <property type="entry name" value="UDP-Glc/GDP-Man_DH_dimer"/>
</dbReference>
<comment type="similarity">
    <text evidence="2">Belongs to the UDP-glucose/GDP-mannose dehydrogenase family.</text>
</comment>
<feature type="domain" description="C2H2-type" evidence="13">
    <location>
        <begin position="634"/>
        <end position="661"/>
    </location>
</feature>
<dbReference type="GO" id="GO:0008270">
    <property type="term" value="F:zinc ion binding"/>
    <property type="evidence" value="ECO:0007669"/>
    <property type="project" value="UniProtKB-KW"/>
</dbReference>
<dbReference type="EC" id="1.1.1.22" evidence="3"/>
<dbReference type="PROSITE" id="PS50157">
    <property type="entry name" value="ZINC_FINGER_C2H2_2"/>
    <property type="match status" value="3"/>
</dbReference>
<evidence type="ECO:0000256" key="6">
    <source>
        <dbReference type="ARBA" id="ARBA00022833"/>
    </source>
</evidence>
<feature type="domain" description="C2H2-type" evidence="13">
    <location>
        <begin position="852"/>
        <end position="874"/>
    </location>
</feature>
<comment type="caution">
    <text evidence="14">The sequence shown here is derived from an EMBL/GenBank/DDBJ whole genome shotgun (WGS) entry which is preliminary data.</text>
</comment>
<feature type="binding site" evidence="10">
    <location>
        <position position="38"/>
    </location>
    <ligand>
        <name>NAD(+)</name>
        <dbReference type="ChEBI" id="CHEBI:57540"/>
    </ligand>
</feature>
<dbReference type="UniPathway" id="UPA00038">
    <property type="reaction ID" value="UER00491"/>
</dbReference>
<evidence type="ECO:0000256" key="4">
    <source>
        <dbReference type="ARBA" id="ARBA00022723"/>
    </source>
</evidence>
<keyword evidence="15" id="KW-1185">Reference proteome</keyword>
<dbReference type="GO" id="GO:0003979">
    <property type="term" value="F:UDP-glucose 6-dehydrogenase activity"/>
    <property type="evidence" value="ECO:0007669"/>
    <property type="project" value="UniProtKB-EC"/>
</dbReference>
<dbReference type="Pfam" id="PF00984">
    <property type="entry name" value="UDPG_MGDP_dh"/>
    <property type="match status" value="1"/>
</dbReference>
<dbReference type="Pfam" id="PF03720">
    <property type="entry name" value="UDPG_MGDP_dh_C"/>
    <property type="match status" value="1"/>
</dbReference>
<keyword evidence="7" id="KW-0560">Oxidoreductase</keyword>
<comment type="pathway">
    <text evidence="1">Nucleotide-sugar biosynthesis; UDP-alpha-D-glucuronate biosynthesis; UDP-alpha-D-glucuronate from UDP-alpha-D-glucose: step 1/1.</text>
</comment>
<feature type="region of interest" description="Disordered" evidence="12">
    <location>
        <begin position="528"/>
        <end position="582"/>
    </location>
</feature>
<dbReference type="Gene3D" id="1.20.5.100">
    <property type="entry name" value="Cytochrome c1, transmembrane anchor, C-terminal"/>
    <property type="match status" value="1"/>
</dbReference>
<keyword evidence="6" id="KW-0862">Zinc</keyword>
<gene>
    <name evidence="14" type="ORF">T459_07044</name>
</gene>
<reference evidence="14 15" key="1">
    <citation type="journal article" date="2014" name="Nat. Genet.">
        <title>Genome sequence of the hot pepper provides insights into the evolution of pungency in Capsicum species.</title>
        <authorList>
            <person name="Kim S."/>
            <person name="Park M."/>
            <person name="Yeom S.I."/>
            <person name="Kim Y.M."/>
            <person name="Lee J.M."/>
            <person name="Lee H.A."/>
            <person name="Seo E."/>
            <person name="Choi J."/>
            <person name="Cheong K."/>
            <person name="Kim K.T."/>
            <person name="Jung K."/>
            <person name="Lee G.W."/>
            <person name="Oh S.K."/>
            <person name="Bae C."/>
            <person name="Kim S.B."/>
            <person name="Lee H.Y."/>
            <person name="Kim S.Y."/>
            <person name="Kim M.S."/>
            <person name="Kang B.C."/>
            <person name="Jo Y.D."/>
            <person name="Yang H.B."/>
            <person name="Jeong H.J."/>
            <person name="Kang W.H."/>
            <person name="Kwon J.K."/>
            <person name="Shin C."/>
            <person name="Lim J.Y."/>
            <person name="Park J.H."/>
            <person name="Huh J.H."/>
            <person name="Kim J.S."/>
            <person name="Kim B.D."/>
            <person name="Cohen O."/>
            <person name="Paran I."/>
            <person name="Suh M.C."/>
            <person name="Lee S.B."/>
            <person name="Kim Y.K."/>
            <person name="Shin Y."/>
            <person name="Noh S.J."/>
            <person name="Park J."/>
            <person name="Seo Y.S."/>
            <person name="Kwon S.Y."/>
            <person name="Kim H.A."/>
            <person name="Park J.M."/>
            <person name="Kim H.J."/>
            <person name="Choi S.B."/>
            <person name="Bosland P.W."/>
            <person name="Reeves G."/>
            <person name="Jo S.H."/>
            <person name="Lee B.W."/>
            <person name="Cho H.T."/>
            <person name="Choi H.S."/>
            <person name="Lee M.S."/>
            <person name="Yu Y."/>
            <person name="Do Choi Y."/>
            <person name="Park B.S."/>
            <person name="van Deynze A."/>
            <person name="Ashrafi H."/>
            <person name="Hill T."/>
            <person name="Kim W.T."/>
            <person name="Pai H.S."/>
            <person name="Ahn H.K."/>
            <person name="Yeam I."/>
            <person name="Giovannoni J.J."/>
            <person name="Rose J.K."/>
            <person name="Sorensen I."/>
            <person name="Lee S.J."/>
            <person name="Kim R.W."/>
            <person name="Choi I.Y."/>
            <person name="Choi B.S."/>
            <person name="Lim J.S."/>
            <person name="Lee Y.H."/>
            <person name="Choi D."/>
        </authorList>
    </citation>
    <scope>NUCLEOTIDE SEQUENCE [LARGE SCALE GENOMIC DNA]</scope>
    <source>
        <strain evidence="15">cv. CM334</strain>
    </source>
</reference>
<dbReference type="InterPro" id="IPR036236">
    <property type="entry name" value="Znf_C2H2_sf"/>
</dbReference>
<evidence type="ECO:0000313" key="15">
    <source>
        <dbReference type="Proteomes" id="UP000222542"/>
    </source>
</evidence>
<protein>
    <recommendedName>
        <fullName evidence="3">UDP-glucose 6-dehydrogenase</fullName>
        <ecNumber evidence="3">1.1.1.22</ecNumber>
    </recommendedName>
</protein>
<accession>A0A2G3ACI6</accession>
<dbReference type="FunFam" id="3.40.50.720:FF:000089">
    <property type="entry name" value="UDP-glucose 6-dehydrogenase"/>
    <property type="match status" value="1"/>
</dbReference>
<proteinExistence type="inferred from homology"/>
<dbReference type="SUPFAM" id="SSF48179">
    <property type="entry name" value="6-phosphogluconate dehydrogenase C-terminal domain-like"/>
    <property type="match status" value="1"/>
</dbReference>
<evidence type="ECO:0000256" key="5">
    <source>
        <dbReference type="ARBA" id="ARBA00022771"/>
    </source>
</evidence>
<dbReference type="PIRSF" id="PIRSF000124">
    <property type="entry name" value="UDPglc_GDPman_dh"/>
    <property type="match status" value="1"/>
</dbReference>
<dbReference type="STRING" id="4072.A0A2G3ACI6"/>
<feature type="binding site" evidence="10">
    <location>
        <begin position="127"/>
        <end position="128"/>
    </location>
    <ligand>
        <name>NAD(+)</name>
        <dbReference type="ChEBI" id="CHEBI:57540"/>
    </ligand>
</feature>
<reference evidence="14 15" key="2">
    <citation type="journal article" date="2017" name="Genome Biol.">
        <title>New reference genome sequences of hot pepper reveal the massive evolution of plant disease-resistance genes by retroduplication.</title>
        <authorList>
            <person name="Kim S."/>
            <person name="Park J."/>
            <person name="Yeom S.I."/>
            <person name="Kim Y.M."/>
            <person name="Seo E."/>
            <person name="Kim K.T."/>
            <person name="Kim M.S."/>
            <person name="Lee J.M."/>
            <person name="Cheong K."/>
            <person name="Shin H.S."/>
            <person name="Kim S.B."/>
            <person name="Han K."/>
            <person name="Lee J."/>
            <person name="Park M."/>
            <person name="Lee H.A."/>
            <person name="Lee H.Y."/>
            <person name="Lee Y."/>
            <person name="Oh S."/>
            <person name="Lee J.H."/>
            <person name="Choi E."/>
            <person name="Choi E."/>
            <person name="Lee S.E."/>
            <person name="Jeon J."/>
            <person name="Kim H."/>
            <person name="Choi G."/>
            <person name="Song H."/>
            <person name="Lee J."/>
            <person name="Lee S.C."/>
            <person name="Kwon J.K."/>
            <person name="Lee H.Y."/>
            <person name="Koo N."/>
            <person name="Hong Y."/>
            <person name="Kim R.W."/>
            <person name="Kang W.H."/>
            <person name="Huh J.H."/>
            <person name="Kang B.C."/>
            <person name="Yang T.J."/>
            <person name="Lee Y.H."/>
            <person name="Bennetzen J.L."/>
            <person name="Choi D."/>
        </authorList>
    </citation>
    <scope>NUCLEOTIDE SEQUENCE [LARGE SCALE GENOMIC DNA]</scope>
    <source>
        <strain evidence="15">cv. CM334</strain>
    </source>
</reference>
<dbReference type="Proteomes" id="UP000222542">
    <property type="component" value="Unassembled WGS sequence"/>
</dbReference>
<evidence type="ECO:0000256" key="2">
    <source>
        <dbReference type="ARBA" id="ARBA00006601"/>
    </source>
</evidence>
<dbReference type="AlphaFoldDB" id="A0A2G3ACI6"/>
<dbReference type="Gene3D" id="3.30.160.60">
    <property type="entry name" value="Classic Zinc Finger"/>
    <property type="match status" value="2"/>
</dbReference>
<feature type="binding site" evidence="10">
    <location>
        <begin position="8"/>
        <end position="13"/>
    </location>
    <ligand>
        <name>NAD(+)</name>
        <dbReference type="ChEBI" id="CHEBI:57540"/>
    </ligand>
</feature>
<evidence type="ECO:0000256" key="1">
    <source>
        <dbReference type="ARBA" id="ARBA00004701"/>
    </source>
</evidence>
<dbReference type="SUPFAM" id="SSF57667">
    <property type="entry name" value="beta-beta-alpha zinc fingers"/>
    <property type="match status" value="1"/>
</dbReference>
<dbReference type="GO" id="GO:0051287">
    <property type="term" value="F:NAD binding"/>
    <property type="evidence" value="ECO:0007669"/>
    <property type="project" value="InterPro"/>
</dbReference>
<dbReference type="InterPro" id="IPR017476">
    <property type="entry name" value="UDP-Glc/GDP-Man"/>
</dbReference>
<dbReference type="GO" id="GO:0006024">
    <property type="term" value="P:glycosaminoglycan biosynthetic process"/>
    <property type="evidence" value="ECO:0000318"/>
    <property type="project" value="GO_Central"/>
</dbReference>
<evidence type="ECO:0000256" key="3">
    <source>
        <dbReference type="ARBA" id="ARBA00012954"/>
    </source>
</evidence>
<feature type="binding site" evidence="10">
    <location>
        <position position="342"/>
    </location>
    <ligand>
        <name>NAD(+)</name>
        <dbReference type="ChEBI" id="CHEBI:57540"/>
    </ligand>
</feature>
<dbReference type="SUPFAM" id="SSF51735">
    <property type="entry name" value="NAD(P)-binding Rossmann-fold domains"/>
    <property type="match status" value="1"/>
</dbReference>
<feature type="binding site" evidence="10">
    <location>
        <begin position="86"/>
        <end position="90"/>
    </location>
    <ligand>
        <name>NAD(+)</name>
        <dbReference type="ChEBI" id="CHEBI:57540"/>
    </ligand>
</feature>
<dbReference type="Gramene" id="PHT91931">
    <property type="protein sequence ID" value="PHT91931"/>
    <property type="gene ID" value="T459_07044"/>
</dbReference>
<evidence type="ECO:0000256" key="9">
    <source>
        <dbReference type="PIRSR" id="PIRSR500133-1"/>
    </source>
</evidence>
<dbReference type="SMART" id="SM00355">
    <property type="entry name" value="ZnF_C2H2"/>
    <property type="match status" value="4"/>
</dbReference>
<dbReference type="EMBL" id="AYRZ02000002">
    <property type="protein sequence ID" value="PHT91931.1"/>
    <property type="molecule type" value="Genomic_DNA"/>
</dbReference>
<feature type="binding site" evidence="10">
    <location>
        <begin position="272"/>
        <end position="275"/>
    </location>
    <ligand>
        <name>NAD(+)</name>
        <dbReference type="ChEBI" id="CHEBI:57540"/>
    </ligand>
</feature>
<feature type="binding site" evidence="10">
    <location>
        <position position="33"/>
    </location>
    <ligand>
        <name>NAD(+)</name>
        <dbReference type="ChEBI" id="CHEBI:57540"/>
    </ligand>
</feature>
<dbReference type="InterPro" id="IPR036291">
    <property type="entry name" value="NAD(P)-bd_dom_sf"/>
</dbReference>
<dbReference type="PIRSF" id="PIRSF500133">
    <property type="entry name" value="UDPglc_DH_euk"/>
    <property type="match status" value="1"/>
</dbReference>
<dbReference type="InterPro" id="IPR008927">
    <property type="entry name" value="6-PGluconate_DH-like_C_sf"/>
</dbReference>
<keyword evidence="8 10" id="KW-0520">NAD</keyword>
<dbReference type="Pfam" id="PF13912">
    <property type="entry name" value="zf-C2H2_6"/>
    <property type="match status" value="4"/>
</dbReference>
<dbReference type="InterPro" id="IPR036220">
    <property type="entry name" value="UDP-Glc/GDP-Man_DH_C_sf"/>
</dbReference>
<dbReference type="SUPFAM" id="SSF52413">
    <property type="entry name" value="UDP-glucose/GDP-mannose dehydrogenase C-terminal domain"/>
    <property type="match status" value="1"/>
</dbReference>
<dbReference type="FunFam" id="3.30.160.60:FF:000446">
    <property type="entry name" value="Zinc finger protein"/>
    <property type="match status" value="1"/>
</dbReference>
<evidence type="ECO:0000256" key="12">
    <source>
        <dbReference type="SAM" id="MobiDB-lite"/>
    </source>
</evidence>
<dbReference type="SMART" id="SM00984">
    <property type="entry name" value="UDPG_MGDP_dh_C"/>
    <property type="match status" value="1"/>
</dbReference>
<evidence type="ECO:0000256" key="10">
    <source>
        <dbReference type="PIRSR" id="PIRSR500133-3"/>
    </source>
</evidence>
<dbReference type="InterPro" id="IPR028356">
    <property type="entry name" value="UDPglc_DH_euk"/>
</dbReference>
<dbReference type="FunFam" id="3.40.50.720:FF:000032">
    <property type="entry name" value="UDP-glucose 6-dehydrogenase"/>
    <property type="match status" value="1"/>
</dbReference>
<evidence type="ECO:0000256" key="11">
    <source>
        <dbReference type="PROSITE-ProRule" id="PRU00042"/>
    </source>
</evidence>
<evidence type="ECO:0000313" key="14">
    <source>
        <dbReference type="EMBL" id="PHT91931.1"/>
    </source>
</evidence>
<dbReference type="InterPro" id="IPR001732">
    <property type="entry name" value="UDP-Glc/GDP-Man_DH_N"/>
</dbReference>
<feature type="active site" description="Nucleophile" evidence="9">
    <location>
        <position position="272"/>
    </location>
</feature>
<keyword evidence="5 11" id="KW-0863">Zinc-finger</keyword>
<dbReference type="InterPro" id="IPR014027">
    <property type="entry name" value="UDP-Glc/GDP-Man_DH_C"/>
</dbReference>
<dbReference type="PANTHER" id="PTHR11374:SF40">
    <property type="entry name" value="UDP-GLUCOSE 6-DEHYDROGENASE"/>
    <property type="match status" value="1"/>
</dbReference>
<dbReference type="GO" id="GO:0005634">
    <property type="term" value="C:nucleus"/>
    <property type="evidence" value="ECO:0000318"/>
    <property type="project" value="GO_Central"/>
</dbReference>
<sequence>MVKICCIGAGYVGGPTMAVIALKCPKIEVVVVDISVPRITAWNSDQLPIYEPGLDDVVKQCRGKNLFFSTDVETHVREADIVFVSVNTPTKTRGLGAGKAADLTYWESAARMIADVSKSDKIVVEKSTVPVKTAEAIEKILTHNSKGINFQILSNPEFLAEGTAIEDLFKPDRVLIGGRETPGGQKAIQALKDVYAHWVPEANIITTNLWSAELSKLAANAFLAQRISSVNAMSALCEATGANVSQVAYAVGKDLRIGPKFLNASVGFGGSCFQKDILNLVYICECNGLPEVAEYWKQVIKINDYQKSRFVNRVVASMFNTVSNKKVAILGFAFKKDTGDTRETPAIDVCKGLLGDKAKLSIYDPQVQEDQIQRDLAMKQFDWDHPLHLQPMSPTTMKQQVTVTWDAYAATKDAHAVCILTEWDEFKTLDYQKIYDNMQKPAFLFDGRNVVDADKLREIGFIVYSIVPHYSFYFPTDFPFFYEPQMEETQEQKYICKFCNKCCDSGKSLGGHMRGHLALISAAKKQKDSSKVGSEEEEEEEAANIHEDLSISEQSESSTSQEKENNISIGDDGDDSIGYGLRENPRRSWRVSDFKNCSLEMKNLCKECGKEFSSLKALAGHLRTHSKKGIEKCHICEKCGKGFASMRALFGHMKVHSKRSTGDDQDSELSKQSLSDFDNICPIRKKRSKIKYKIDVNSSFSGLNESSSAISEVDEVEEAARCLLMLSVGVRDWDEYISILESSKDENVNLESEPSFHCAKGISAADAFTVKHLSHAVFSDSGCVDDYEKNYEIAEFSDELMLVNTEITKVCYSTDMQFENDPSSSVVMEEFPFLNSCSLKNAEVEPVKSKKHKCPVCFKVFPLGQSLGGHKRAHYTGFTESKTKEPMVKKLDDLVDNHKAFDLNTPVNAVDVGENDVELKLWWVGSSDGLMMSN</sequence>
<dbReference type="Pfam" id="PF03721">
    <property type="entry name" value="UDPG_MGDP_dh_N"/>
    <property type="match status" value="1"/>
</dbReference>
<feature type="domain" description="C2H2-type" evidence="13">
    <location>
        <begin position="603"/>
        <end position="630"/>
    </location>
</feature>
<evidence type="ECO:0000256" key="7">
    <source>
        <dbReference type="ARBA" id="ARBA00023002"/>
    </source>
</evidence>
<dbReference type="PROSITE" id="PS00028">
    <property type="entry name" value="ZINC_FINGER_C2H2_1"/>
    <property type="match status" value="4"/>
</dbReference>